<organism evidence="5">
    <name type="scientific">marine sediment metagenome</name>
    <dbReference type="NCBI Taxonomy" id="412755"/>
    <lineage>
        <taxon>unclassified sequences</taxon>
        <taxon>metagenomes</taxon>
        <taxon>ecological metagenomes</taxon>
    </lineage>
</organism>
<name>A0A0F8VJ78_9ZZZZ</name>
<reference evidence="5" key="1">
    <citation type="journal article" date="2015" name="Nature">
        <title>Complex archaea that bridge the gap between prokaryotes and eukaryotes.</title>
        <authorList>
            <person name="Spang A."/>
            <person name="Saw J.H."/>
            <person name="Jorgensen S.L."/>
            <person name="Zaremba-Niedzwiedzka K."/>
            <person name="Martijn J."/>
            <person name="Lind A.E."/>
            <person name="van Eijk R."/>
            <person name="Schleper C."/>
            <person name="Guy L."/>
            <person name="Ettema T.J."/>
        </authorList>
    </citation>
    <scope>NUCLEOTIDE SEQUENCE</scope>
</reference>
<dbReference type="InterPro" id="IPR054613">
    <property type="entry name" value="Peptidase_S78_dom"/>
</dbReference>
<keyword evidence="3" id="KW-0378">Hydrolase</keyword>
<evidence type="ECO:0000256" key="3">
    <source>
        <dbReference type="ARBA" id="ARBA00022801"/>
    </source>
</evidence>
<evidence type="ECO:0000259" key="4">
    <source>
        <dbReference type="Pfam" id="PF04586"/>
    </source>
</evidence>
<sequence>MDMERKSITHLKALTDEGVGLARIATLNVVDSDGDITLPGAFGEQNVKVLPSHNWGAVPLGWARIFEKGDEVLAEFKINLETSSGKDWHSALKFDLEQGKGLIEWSYGFNIVEADTESRDDARVRLLKKLTVHEVSPVMLGAGVNTGTVTIKGDGGKSGLSLVDHIKAALDEVEAVNKRIAEVTELRTKDSRSLGEVSASIAYDLDAALERTKALSDRLAAIIFKGSPKDA</sequence>
<evidence type="ECO:0000256" key="1">
    <source>
        <dbReference type="ARBA" id="ARBA00022612"/>
    </source>
</evidence>
<dbReference type="EMBL" id="LAZR01070173">
    <property type="protein sequence ID" value="KKK44498.1"/>
    <property type="molecule type" value="Genomic_DNA"/>
</dbReference>
<evidence type="ECO:0000313" key="5">
    <source>
        <dbReference type="EMBL" id="KKK44498.1"/>
    </source>
</evidence>
<evidence type="ECO:0000256" key="2">
    <source>
        <dbReference type="ARBA" id="ARBA00022670"/>
    </source>
</evidence>
<comment type="caution">
    <text evidence="5">The sequence shown here is derived from an EMBL/GenBank/DDBJ whole genome shotgun (WGS) entry which is preliminary data.</text>
</comment>
<dbReference type="GO" id="GO:0006508">
    <property type="term" value="P:proteolysis"/>
    <property type="evidence" value="ECO:0007669"/>
    <property type="project" value="UniProtKB-KW"/>
</dbReference>
<proteinExistence type="predicted"/>
<accession>A0A0F8VJ78</accession>
<keyword evidence="2" id="KW-0645">Protease</keyword>
<gene>
    <name evidence="5" type="ORF">LCGC14_3167010</name>
</gene>
<keyword evidence="1" id="KW-1188">Viral release from host cell</keyword>
<protein>
    <recommendedName>
        <fullName evidence="4">Prohead serine protease domain-containing protein</fullName>
    </recommendedName>
</protein>
<dbReference type="AlphaFoldDB" id="A0A0F8VJ78"/>
<feature type="domain" description="Prohead serine protease" evidence="4">
    <location>
        <begin position="46"/>
        <end position="146"/>
    </location>
</feature>
<feature type="non-terminal residue" evidence="5">
    <location>
        <position position="231"/>
    </location>
</feature>
<dbReference type="Pfam" id="PF04586">
    <property type="entry name" value="Peptidase_S78"/>
    <property type="match status" value="1"/>
</dbReference>
<dbReference type="GO" id="GO:0008233">
    <property type="term" value="F:peptidase activity"/>
    <property type="evidence" value="ECO:0007669"/>
    <property type="project" value="UniProtKB-KW"/>
</dbReference>